<protein>
    <submittedName>
        <fullName evidence="2">Porin</fullName>
    </submittedName>
</protein>
<feature type="signal peptide" evidence="1">
    <location>
        <begin position="1"/>
        <end position="24"/>
    </location>
</feature>
<proteinExistence type="predicted"/>
<reference evidence="2 3" key="1">
    <citation type="submission" date="2020-10" db="EMBL/GenBank/DDBJ databases">
        <title>Phylogeny of dyella-like bacteria.</title>
        <authorList>
            <person name="Fu J."/>
        </authorList>
    </citation>
    <scope>NUCLEOTIDE SEQUENCE [LARGE SCALE GENOMIC DNA]</scope>
    <source>
        <strain evidence="2 3">DKC-1</strain>
    </source>
</reference>
<feature type="chain" id="PRO_5046363319" evidence="1">
    <location>
        <begin position="25"/>
        <end position="404"/>
    </location>
</feature>
<dbReference type="RefSeq" id="WP_404538090.1">
    <property type="nucleotide sequence ID" value="NZ_JADIKL010000004.1"/>
</dbReference>
<dbReference type="Gene3D" id="2.40.160.10">
    <property type="entry name" value="Porin"/>
    <property type="match status" value="1"/>
</dbReference>
<comment type="caution">
    <text evidence="2">The sequence shown here is derived from an EMBL/GenBank/DDBJ whole genome shotgun (WGS) entry which is preliminary data.</text>
</comment>
<evidence type="ECO:0000313" key="2">
    <source>
        <dbReference type="EMBL" id="MFK2930821.1"/>
    </source>
</evidence>
<accession>A0ABW8KFB2</accession>
<gene>
    <name evidence="2" type="ORF">ISP14_08455</name>
</gene>
<dbReference type="InterPro" id="IPR010870">
    <property type="entry name" value="Porin_O/P"/>
</dbReference>
<keyword evidence="3" id="KW-1185">Reference proteome</keyword>
<organism evidence="2 3">
    <name type="scientific">Dyella agri</name>
    <dbReference type="NCBI Taxonomy" id="1926869"/>
    <lineage>
        <taxon>Bacteria</taxon>
        <taxon>Pseudomonadati</taxon>
        <taxon>Pseudomonadota</taxon>
        <taxon>Gammaproteobacteria</taxon>
        <taxon>Lysobacterales</taxon>
        <taxon>Rhodanobacteraceae</taxon>
        <taxon>Dyella</taxon>
    </lineage>
</organism>
<dbReference type="EMBL" id="JADIKL010000004">
    <property type="protein sequence ID" value="MFK2930821.1"/>
    <property type="molecule type" value="Genomic_DNA"/>
</dbReference>
<keyword evidence="1" id="KW-0732">Signal</keyword>
<dbReference type="InterPro" id="IPR023614">
    <property type="entry name" value="Porin_dom_sf"/>
</dbReference>
<dbReference type="Pfam" id="PF07396">
    <property type="entry name" value="Porin_O_P"/>
    <property type="match status" value="1"/>
</dbReference>
<dbReference type="SUPFAM" id="SSF56935">
    <property type="entry name" value="Porins"/>
    <property type="match status" value="1"/>
</dbReference>
<evidence type="ECO:0000313" key="3">
    <source>
        <dbReference type="Proteomes" id="UP001620397"/>
    </source>
</evidence>
<evidence type="ECO:0000256" key="1">
    <source>
        <dbReference type="SAM" id="SignalP"/>
    </source>
</evidence>
<name>A0ABW8KFB2_9GAMM</name>
<sequence>MTPRSAFAYLTTLMLAAAAPAIHAADDRDAPSDLPTHFALGQDTVAGVTALYQFDVNRYAQDRGRFDDAATNRRKYLGLYLRHPGLYDAIVQYDFQAKQWSDTYIRVRSQGLLGADVGLFRFGYSKTPVGFEGATSAAATTFIETALPTQAVWEGRRSGLDWAFLRPTYLVNVGYYFVPEDLDGNNPGRSVAARFAWVPIQRDGHVLHLGISASRETPEWHAGQPPSARFRARPEDGLSPVMLVDSGTLPHTDRIDRRGLEALWIDGPWSVQGEYLQATAQRGDGLPDYKVHGYYAYATWTLTGESRVYADGSVSERRYRSADRSAIHPAGHAWGALEIALRYSQLDMDDTRPAGGREHDWTLGANWYLGTHLKFQANEVWAASTRQERQAGPHITELRAQLSF</sequence>
<dbReference type="Proteomes" id="UP001620397">
    <property type="component" value="Unassembled WGS sequence"/>
</dbReference>